<comment type="caution">
    <text evidence="1">The sequence shown here is derived from an EMBL/GenBank/DDBJ whole genome shotgun (WGS) entry which is preliminary data.</text>
</comment>
<feature type="non-terminal residue" evidence="1">
    <location>
        <position position="29"/>
    </location>
</feature>
<dbReference type="Proteomes" id="UP000663838">
    <property type="component" value="Unassembled WGS sequence"/>
</dbReference>
<proteinExistence type="predicted"/>
<dbReference type="AlphaFoldDB" id="A0A821LVK4"/>
<evidence type="ECO:0000313" key="1">
    <source>
        <dbReference type="EMBL" id="CAF4756337.1"/>
    </source>
</evidence>
<sequence length="29" mass="3115">MLTALIILTIVDNSSAAFIIVIHISNALF</sequence>
<protein>
    <submittedName>
        <fullName evidence="1">Uncharacterized protein</fullName>
    </submittedName>
</protein>
<reference evidence="1" key="1">
    <citation type="submission" date="2021-02" db="EMBL/GenBank/DDBJ databases">
        <authorList>
            <person name="Nowell W R."/>
        </authorList>
    </citation>
    <scope>NUCLEOTIDE SEQUENCE</scope>
</reference>
<dbReference type="EMBL" id="CAJOBS010001724">
    <property type="protein sequence ID" value="CAF4756337.1"/>
    <property type="molecule type" value="Genomic_DNA"/>
</dbReference>
<gene>
    <name evidence="1" type="ORF">TOA249_LOCUS20736</name>
</gene>
<evidence type="ECO:0000313" key="2">
    <source>
        <dbReference type="Proteomes" id="UP000663838"/>
    </source>
</evidence>
<name>A0A821LVK4_9BILA</name>
<organism evidence="1 2">
    <name type="scientific">Rotaria socialis</name>
    <dbReference type="NCBI Taxonomy" id="392032"/>
    <lineage>
        <taxon>Eukaryota</taxon>
        <taxon>Metazoa</taxon>
        <taxon>Spiralia</taxon>
        <taxon>Gnathifera</taxon>
        <taxon>Rotifera</taxon>
        <taxon>Eurotatoria</taxon>
        <taxon>Bdelloidea</taxon>
        <taxon>Philodinida</taxon>
        <taxon>Philodinidae</taxon>
        <taxon>Rotaria</taxon>
    </lineage>
</organism>
<accession>A0A821LVK4</accession>